<dbReference type="InterPro" id="IPR011629">
    <property type="entry name" value="CobW-like_C"/>
</dbReference>
<name>A0A7S3E3Q6_9CHLO</name>
<dbReference type="GO" id="GO:0005737">
    <property type="term" value="C:cytoplasm"/>
    <property type="evidence" value="ECO:0007669"/>
    <property type="project" value="TreeGrafter"/>
</dbReference>
<dbReference type="Pfam" id="PF02492">
    <property type="entry name" value="cobW"/>
    <property type="match status" value="1"/>
</dbReference>
<dbReference type="GO" id="GO:0016787">
    <property type="term" value="F:hydrolase activity"/>
    <property type="evidence" value="ECO:0007669"/>
    <property type="project" value="UniProtKB-KW"/>
</dbReference>
<dbReference type="Pfam" id="PF07683">
    <property type="entry name" value="CobW_C"/>
    <property type="match status" value="1"/>
</dbReference>
<dbReference type="EMBL" id="HBHU01010626">
    <property type="protein sequence ID" value="CAE0024269.1"/>
    <property type="molecule type" value="Transcribed_RNA"/>
</dbReference>
<dbReference type="InterPro" id="IPR036627">
    <property type="entry name" value="CobW-likC_sf"/>
</dbReference>
<dbReference type="AlphaFoldDB" id="A0A7S3E3Q6"/>
<proteinExistence type="inferred from homology"/>
<keyword evidence="2" id="KW-0378">Hydrolase</keyword>
<evidence type="ECO:0000256" key="5">
    <source>
        <dbReference type="ARBA" id="ARBA00049117"/>
    </source>
</evidence>
<dbReference type="SUPFAM" id="SSF90002">
    <property type="entry name" value="Hypothetical protein YjiA, C-terminal domain"/>
    <property type="match status" value="1"/>
</dbReference>
<comment type="similarity">
    <text evidence="4">Belongs to the SIMIBI class G3E GTPase family. ZNG1 subfamily.</text>
</comment>
<gene>
    <name evidence="8" type="ORF">CLAU1311_LOCUS6912</name>
</gene>
<keyword evidence="1" id="KW-0547">Nucleotide-binding</keyword>
<reference evidence="8" key="1">
    <citation type="submission" date="2021-01" db="EMBL/GenBank/DDBJ databases">
        <authorList>
            <person name="Corre E."/>
            <person name="Pelletier E."/>
            <person name="Niang G."/>
            <person name="Scheremetjew M."/>
            <person name="Finn R."/>
            <person name="Kale V."/>
            <person name="Holt S."/>
            <person name="Cochrane G."/>
            <person name="Meng A."/>
            <person name="Brown T."/>
            <person name="Cohen L."/>
        </authorList>
    </citation>
    <scope>NUCLEOTIDE SEQUENCE</scope>
    <source>
        <strain evidence="8">RCC856</strain>
    </source>
</reference>
<dbReference type="Gene3D" id="3.40.50.300">
    <property type="entry name" value="P-loop containing nucleotide triphosphate hydrolases"/>
    <property type="match status" value="1"/>
</dbReference>
<dbReference type="Gene3D" id="3.30.1220.10">
    <property type="entry name" value="CobW-like, C-terminal domain"/>
    <property type="match status" value="1"/>
</dbReference>
<dbReference type="InterPro" id="IPR003495">
    <property type="entry name" value="CobW/HypB/UreG_nucleotide-bd"/>
</dbReference>
<evidence type="ECO:0000256" key="1">
    <source>
        <dbReference type="ARBA" id="ARBA00022741"/>
    </source>
</evidence>
<dbReference type="InterPro" id="IPR051316">
    <property type="entry name" value="Zinc-reg_GTPase_activator"/>
</dbReference>
<dbReference type="PANTHER" id="PTHR13748:SF62">
    <property type="entry name" value="COBW DOMAIN-CONTAINING PROTEIN"/>
    <property type="match status" value="1"/>
</dbReference>
<dbReference type="SMART" id="SM00833">
    <property type="entry name" value="CobW_C"/>
    <property type="match status" value="1"/>
</dbReference>
<accession>A0A7S3E3Q6</accession>
<evidence type="ECO:0000256" key="3">
    <source>
        <dbReference type="ARBA" id="ARBA00023186"/>
    </source>
</evidence>
<dbReference type="InterPro" id="IPR027417">
    <property type="entry name" value="P-loop_NTPase"/>
</dbReference>
<evidence type="ECO:0000256" key="6">
    <source>
        <dbReference type="SAM" id="MobiDB-lite"/>
    </source>
</evidence>
<evidence type="ECO:0000259" key="7">
    <source>
        <dbReference type="SMART" id="SM00833"/>
    </source>
</evidence>
<dbReference type="GO" id="GO:0000166">
    <property type="term" value="F:nucleotide binding"/>
    <property type="evidence" value="ECO:0007669"/>
    <property type="project" value="UniProtKB-KW"/>
</dbReference>
<feature type="region of interest" description="Disordered" evidence="6">
    <location>
        <begin position="263"/>
        <end position="286"/>
    </location>
</feature>
<sequence length="390" mass="44510">MAHQRPMMPVQELPTDQKLPVTIITGFLGSGKTTLLNWILTNKDHKKRIAVIENEFGEVAIDDGIVIQAQEEIVTLDNGCLCCTMRGDLVKTLHDLLERRDNFDYIIVETTGLADPSPVAVTFNLDPKIKANTRLDAVVTVVDAKHALQHMREKKEDGVVNESVQQVAFADKILLNKTDLVDEATLKEVREEVKLINKFARLIETNHSKVDLNEVLDVKAFSIEKLNEFENEDIHDHDHDHDHKHDHKHDHDHTCDENCDHDHDHDHHHHDHKHEHKHKKIKHDSGVSSVGLTVEGEMDIMMLNQWLGSFITTRGDDLYRSKGIFAIEGTDDKFVFQGVHMMMTMSTSAEGVIKPWGENEKRVNKIVFIGKNLDREEIKIAFEGCVVKKE</sequence>
<feature type="compositionally biased region" description="Basic residues" evidence="6">
    <location>
        <begin position="266"/>
        <end position="282"/>
    </location>
</feature>
<organism evidence="8">
    <name type="scientific">Chloropicon laureae</name>
    <dbReference type="NCBI Taxonomy" id="464258"/>
    <lineage>
        <taxon>Eukaryota</taxon>
        <taxon>Viridiplantae</taxon>
        <taxon>Chlorophyta</taxon>
        <taxon>Chloropicophyceae</taxon>
        <taxon>Chloropicales</taxon>
        <taxon>Chloropicaceae</taxon>
        <taxon>Chloropicon</taxon>
    </lineage>
</organism>
<protein>
    <recommendedName>
        <fullName evidence="7">CobW C-terminal domain-containing protein</fullName>
    </recommendedName>
</protein>
<dbReference type="CDD" id="cd03112">
    <property type="entry name" value="CobW-like"/>
    <property type="match status" value="1"/>
</dbReference>
<evidence type="ECO:0000313" key="8">
    <source>
        <dbReference type="EMBL" id="CAE0024269.1"/>
    </source>
</evidence>
<evidence type="ECO:0000256" key="4">
    <source>
        <dbReference type="ARBA" id="ARBA00034320"/>
    </source>
</evidence>
<evidence type="ECO:0000256" key="2">
    <source>
        <dbReference type="ARBA" id="ARBA00022801"/>
    </source>
</evidence>
<feature type="domain" description="CobW C-terminal" evidence="7">
    <location>
        <begin position="287"/>
        <end position="386"/>
    </location>
</feature>
<dbReference type="SUPFAM" id="SSF52540">
    <property type="entry name" value="P-loop containing nucleoside triphosphate hydrolases"/>
    <property type="match status" value="1"/>
</dbReference>
<keyword evidence="3" id="KW-0143">Chaperone</keyword>
<comment type="catalytic activity">
    <reaction evidence="5">
        <text>GTP + H2O = GDP + phosphate + H(+)</text>
        <dbReference type="Rhea" id="RHEA:19669"/>
        <dbReference type="ChEBI" id="CHEBI:15377"/>
        <dbReference type="ChEBI" id="CHEBI:15378"/>
        <dbReference type="ChEBI" id="CHEBI:37565"/>
        <dbReference type="ChEBI" id="CHEBI:43474"/>
        <dbReference type="ChEBI" id="CHEBI:58189"/>
    </reaction>
    <physiologicalReaction direction="left-to-right" evidence="5">
        <dbReference type="Rhea" id="RHEA:19670"/>
    </physiologicalReaction>
</comment>
<dbReference type="PANTHER" id="PTHR13748">
    <property type="entry name" value="COBW-RELATED"/>
    <property type="match status" value="1"/>
</dbReference>